<dbReference type="CDD" id="cd07262">
    <property type="entry name" value="VOC_like"/>
    <property type="match status" value="1"/>
</dbReference>
<dbReference type="EMBL" id="JAAAWP010000005">
    <property type="protein sequence ID" value="NDW21871.1"/>
    <property type="molecule type" value="Genomic_DNA"/>
</dbReference>
<dbReference type="InterPro" id="IPR029068">
    <property type="entry name" value="Glyas_Bleomycin-R_OHBP_Dase"/>
</dbReference>
<feature type="domain" description="VOC" evidence="1">
    <location>
        <begin position="1"/>
        <end position="122"/>
    </location>
</feature>
<dbReference type="SUPFAM" id="SSF54593">
    <property type="entry name" value="Glyoxalase/Bleomycin resistance protein/Dihydroxybiphenyl dioxygenase"/>
    <property type="match status" value="1"/>
</dbReference>
<dbReference type="InterPro" id="IPR004360">
    <property type="entry name" value="Glyas_Fos-R_dOase_dom"/>
</dbReference>
<reference evidence="2 3" key="1">
    <citation type="submission" date="2020-01" db="EMBL/GenBank/DDBJ databases">
        <title>Genomes of bacteria type strains.</title>
        <authorList>
            <person name="Chen J."/>
            <person name="Zhu S."/>
            <person name="Yang J."/>
        </authorList>
    </citation>
    <scope>NUCLEOTIDE SEQUENCE [LARGE SCALE GENOMIC DNA]</scope>
    <source>
        <strain evidence="2 3">LMG 22958</strain>
    </source>
</reference>
<dbReference type="PROSITE" id="PS51819">
    <property type="entry name" value="VOC"/>
    <property type="match status" value="1"/>
</dbReference>
<dbReference type="Pfam" id="PF00903">
    <property type="entry name" value="Glyoxalase"/>
    <property type="match status" value="1"/>
</dbReference>
<dbReference type="PANTHER" id="PTHR35006:SF2">
    <property type="entry name" value="GLYOXALASE FAMILY PROTEIN (AFU_ORTHOLOGUE AFUA_5G14830)"/>
    <property type="match status" value="1"/>
</dbReference>
<protein>
    <submittedName>
        <fullName evidence="2">VOC family protein</fullName>
    </submittedName>
</protein>
<dbReference type="InterPro" id="IPR037523">
    <property type="entry name" value="VOC_core"/>
</dbReference>
<organism evidence="2 3">
    <name type="scientific">Alteromonas hispanica</name>
    <dbReference type="NCBI Taxonomy" id="315421"/>
    <lineage>
        <taxon>Bacteria</taxon>
        <taxon>Pseudomonadati</taxon>
        <taxon>Pseudomonadota</taxon>
        <taxon>Gammaproteobacteria</taxon>
        <taxon>Alteromonadales</taxon>
        <taxon>Alteromonadaceae</taxon>
        <taxon>Alteromonas/Salinimonas group</taxon>
        <taxon>Alteromonas</taxon>
    </lineage>
</organism>
<dbReference type="Proteomes" id="UP000478837">
    <property type="component" value="Unassembled WGS sequence"/>
</dbReference>
<dbReference type="PANTHER" id="PTHR35006">
    <property type="entry name" value="GLYOXALASE FAMILY PROTEIN (AFU_ORTHOLOGUE AFUA_5G14830)"/>
    <property type="match status" value="1"/>
</dbReference>
<evidence type="ECO:0000313" key="2">
    <source>
        <dbReference type="EMBL" id="NDW21871.1"/>
    </source>
</evidence>
<gene>
    <name evidence="2" type="ORF">GTW09_10095</name>
</gene>
<dbReference type="AlphaFoldDB" id="A0A6L9MVN8"/>
<sequence>MINYITLGVSDIEKSASFYESLLEDFGVKRLVNMDRIKYIGKSMKEPMVAVCIPWDEKEPSPGNGNMFSIAPGNKQKVDRMHEKALSLGATCDGAPGQRVPGKFYAAYVRDFDGNKICFNFFG</sequence>
<comment type="caution">
    <text evidence="2">The sequence shown here is derived from an EMBL/GenBank/DDBJ whole genome shotgun (WGS) entry which is preliminary data.</text>
</comment>
<keyword evidence="3" id="KW-1185">Reference proteome</keyword>
<proteinExistence type="predicted"/>
<dbReference type="Gene3D" id="3.10.180.10">
    <property type="entry name" value="2,3-Dihydroxybiphenyl 1,2-Dioxygenase, domain 1"/>
    <property type="match status" value="1"/>
</dbReference>
<evidence type="ECO:0000259" key="1">
    <source>
        <dbReference type="PROSITE" id="PS51819"/>
    </source>
</evidence>
<evidence type="ECO:0000313" key="3">
    <source>
        <dbReference type="Proteomes" id="UP000478837"/>
    </source>
</evidence>
<accession>A0A6L9MVN8</accession>
<dbReference type="RefSeq" id="WP_071978632.1">
    <property type="nucleotide sequence ID" value="NZ_JAAAWP010000005.1"/>
</dbReference>
<name>A0A6L9MVN8_9ALTE</name>